<evidence type="ECO:0000313" key="1">
    <source>
        <dbReference type="EMBL" id="KAH8690519.1"/>
    </source>
</evidence>
<dbReference type="AlphaFoldDB" id="A0AAD4PUT7"/>
<protein>
    <submittedName>
        <fullName evidence="1">Uncharacterized protein</fullName>
    </submittedName>
</protein>
<evidence type="ECO:0000313" key="2">
    <source>
        <dbReference type="Proteomes" id="UP001201262"/>
    </source>
</evidence>
<dbReference type="PANTHER" id="PTHR38887">
    <property type="entry name" value="CHROMOSOME 21, WHOLE GENOME SHOTGUN SEQUENCE"/>
    <property type="match status" value="1"/>
</dbReference>
<dbReference type="Proteomes" id="UP001201262">
    <property type="component" value="Unassembled WGS sequence"/>
</dbReference>
<keyword evidence="2" id="KW-1185">Reference proteome</keyword>
<dbReference type="PANTHER" id="PTHR38887:SF1">
    <property type="entry name" value="RAS MODIFICATION PROTEIN ERF4"/>
    <property type="match status" value="1"/>
</dbReference>
<dbReference type="InterPro" id="IPR053221">
    <property type="entry name" value="Burnettramic_acid_biosynth"/>
</dbReference>
<dbReference type="GeneID" id="70240398"/>
<proteinExistence type="predicted"/>
<gene>
    <name evidence="1" type="ORF">BGW36DRAFT_264533</name>
</gene>
<accession>A0AAD4PUT7</accession>
<organism evidence="1 2">
    <name type="scientific">Talaromyces proteolyticus</name>
    <dbReference type="NCBI Taxonomy" id="1131652"/>
    <lineage>
        <taxon>Eukaryota</taxon>
        <taxon>Fungi</taxon>
        <taxon>Dikarya</taxon>
        <taxon>Ascomycota</taxon>
        <taxon>Pezizomycotina</taxon>
        <taxon>Eurotiomycetes</taxon>
        <taxon>Eurotiomycetidae</taxon>
        <taxon>Eurotiales</taxon>
        <taxon>Trichocomaceae</taxon>
        <taxon>Talaromyces</taxon>
        <taxon>Talaromyces sect. Bacilispori</taxon>
    </lineage>
</organism>
<name>A0AAD4PUT7_9EURO</name>
<feature type="non-terminal residue" evidence="1">
    <location>
        <position position="208"/>
    </location>
</feature>
<comment type="caution">
    <text evidence="1">The sequence shown here is derived from an EMBL/GenBank/DDBJ whole genome shotgun (WGS) entry which is preliminary data.</text>
</comment>
<feature type="non-terminal residue" evidence="1">
    <location>
        <position position="1"/>
    </location>
</feature>
<dbReference type="RefSeq" id="XP_046066715.1">
    <property type="nucleotide sequence ID" value="XM_046210111.1"/>
</dbReference>
<sequence length="208" mass="22806">IAIPALHSSFDSPFIRAYAPILRQKNNLPRESFLTFLDNLNKVIANSPPLEVLDVTGGILKSVPLLFPIHWLGSAVSGLAKLGSLGVSKSRTDSLIKQANRDIFGPRGLKIEIAKLDALAHIASIPILDSQGKINRNAPVMQRLLKTGIDGPPSPTPQSEERDGDIADAVQQRIKILQPWIAELEFNILPWTAKSKLTRFNAALKKRN</sequence>
<reference evidence="1" key="1">
    <citation type="submission" date="2021-12" db="EMBL/GenBank/DDBJ databases">
        <title>Convergent genome expansion in fungi linked to evolution of root-endophyte symbiosis.</title>
        <authorList>
            <consortium name="DOE Joint Genome Institute"/>
            <person name="Ke Y.-H."/>
            <person name="Bonito G."/>
            <person name="Liao H.-L."/>
            <person name="Looney B."/>
            <person name="Rojas-Flechas A."/>
            <person name="Nash J."/>
            <person name="Hameed K."/>
            <person name="Schadt C."/>
            <person name="Martin F."/>
            <person name="Crous P.W."/>
            <person name="Miettinen O."/>
            <person name="Magnuson J.K."/>
            <person name="Labbe J."/>
            <person name="Jacobson D."/>
            <person name="Doktycz M.J."/>
            <person name="Veneault-Fourrey C."/>
            <person name="Kuo A."/>
            <person name="Mondo S."/>
            <person name="Calhoun S."/>
            <person name="Riley R."/>
            <person name="Ohm R."/>
            <person name="LaButti K."/>
            <person name="Andreopoulos B."/>
            <person name="Pangilinan J."/>
            <person name="Nolan M."/>
            <person name="Tritt A."/>
            <person name="Clum A."/>
            <person name="Lipzen A."/>
            <person name="Daum C."/>
            <person name="Barry K."/>
            <person name="Grigoriev I.V."/>
            <person name="Vilgalys R."/>
        </authorList>
    </citation>
    <scope>NUCLEOTIDE SEQUENCE</scope>
    <source>
        <strain evidence="1">PMI_201</strain>
    </source>
</reference>
<dbReference type="EMBL" id="JAJTJA010000013">
    <property type="protein sequence ID" value="KAH8690519.1"/>
    <property type="molecule type" value="Genomic_DNA"/>
</dbReference>